<dbReference type="RefSeq" id="WP_058636963.1">
    <property type="nucleotide sequence ID" value="NZ_LDPZ01000158.1"/>
</dbReference>
<dbReference type="InterPro" id="IPR001264">
    <property type="entry name" value="Glyco_trans_51"/>
</dbReference>
<evidence type="ECO:0000313" key="13">
    <source>
        <dbReference type="EMBL" id="KTQ74467.1"/>
    </source>
</evidence>
<dbReference type="OrthoDB" id="9766909at2"/>
<feature type="domain" description="Glycosyl transferase family 51" evidence="12">
    <location>
        <begin position="47"/>
        <end position="209"/>
    </location>
</feature>
<evidence type="ECO:0000256" key="6">
    <source>
        <dbReference type="ARBA" id="ARBA00022960"/>
    </source>
</evidence>
<dbReference type="eggNOG" id="COG0744">
    <property type="taxonomic scope" value="Bacteria"/>
</dbReference>
<proteinExistence type="inferred from homology"/>
<evidence type="ECO:0000313" key="14">
    <source>
        <dbReference type="Proteomes" id="UP000078272"/>
    </source>
</evidence>
<keyword evidence="7 11" id="KW-0573">Peptidoglycan synthesis</keyword>
<keyword evidence="2 11" id="KW-0997">Cell inner membrane</keyword>
<dbReference type="InterPro" id="IPR011812">
    <property type="entry name" value="Pep_trsgly"/>
</dbReference>
<accession>A0A175QKR0</accession>
<dbReference type="EC" id="2.4.99.28" evidence="11"/>
<dbReference type="InterPro" id="IPR036950">
    <property type="entry name" value="PBP_transglycosylase"/>
</dbReference>
<dbReference type="InterPro" id="IPR023346">
    <property type="entry name" value="Lysozyme-like_dom_sf"/>
</dbReference>
<dbReference type="GO" id="GO:0008360">
    <property type="term" value="P:regulation of cell shape"/>
    <property type="evidence" value="ECO:0007669"/>
    <property type="project" value="UniProtKB-KW"/>
</dbReference>
<evidence type="ECO:0000256" key="8">
    <source>
        <dbReference type="ARBA" id="ARBA00022989"/>
    </source>
</evidence>
<reference evidence="13 14" key="1">
    <citation type="journal article" date="2016" name="Front. Microbiol.">
        <title>Genomic Resource of Rice Seed Associated Bacteria.</title>
        <authorList>
            <person name="Midha S."/>
            <person name="Bansal K."/>
            <person name="Sharma S."/>
            <person name="Kumar N."/>
            <person name="Patil P.P."/>
            <person name="Chaudhry V."/>
            <person name="Patil P.B."/>
        </authorList>
    </citation>
    <scope>NUCLEOTIDE SEQUENCE [LARGE SCALE GENOMIC DNA]</scope>
    <source>
        <strain evidence="13 14">NS226</strain>
    </source>
</reference>
<dbReference type="HAMAP" id="MF_00766">
    <property type="entry name" value="PGT_MtgA"/>
    <property type="match status" value="1"/>
</dbReference>
<comment type="function">
    <text evidence="11">Peptidoglycan polymerase that catalyzes glycan chain elongation from lipid-linked precursors.</text>
</comment>
<keyword evidence="1 11" id="KW-1003">Cell membrane</keyword>
<dbReference type="UniPathway" id="UPA00219"/>
<dbReference type="PANTHER" id="PTHR30400">
    <property type="entry name" value="MONOFUNCTIONAL BIOSYNTHETIC PEPTIDOGLYCAN TRANSGLYCOSYLASE"/>
    <property type="match status" value="1"/>
</dbReference>
<dbReference type="SUPFAM" id="SSF53955">
    <property type="entry name" value="Lysozyme-like"/>
    <property type="match status" value="1"/>
</dbReference>
<dbReference type="GO" id="GO:0008955">
    <property type="term" value="F:peptidoglycan glycosyltransferase activity"/>
    <property type="evidence" value="ECO:0007669"/>
    <property type="project" value="UniProtKB-UniRule"/>
</dbReference>
<dbReference type="AlphaFoldDB" id="A0A175QKR0"/>
<keyword evidence="6 11" id="KW-0133">Cell shape</keyword>
<evidence type="ECO:0000256" key="7">
    <source>
        <dbReference type="ARBA" id="ARBA00022984"/>
    </source>
</evidence>
<name>A0A175QKR0_9HYPH</name>
<dbReference type="PANTHER" id="PTHR30400:SF0">
    <property type="entry name" value="BIOSYNTHETIC PEPTIDOGLYCAN TRANSGLYCOSYLASE"/>
    <property type="match status" value="1"/>
</dbReference>
<gene>
    <name evidence="11" type="primary">mtgA</name>
    <name evidence="13" type="ORF">NS226_23495</name>
</gene>
<comment type="caution">
    <text evidence="13">The sequence shown here is derived from an EMBL/GenBank/DDBJ whole genome shotgun (WGS) entry which is preliminary data.</text>
</comment>
<dbReference type="PATRIC" id="fig|401562.3.peg.933"/>
<dbReference type="Pfam" id="PF00912">
    <property type="entry name" value="Transgly"/>
    <property type="match status" value="1"/>
</dbReference>
<keyword evidence="9 11" id="KW-0472">Membrane</keyword>
<evidence type="ECO:0000256" key="2">
    <source>
        <dbReference type="ARBA" id="ARBA00022519"/>
    </source>
</evidence>
<protein>
    <recommendedName>
        <fullName evidence="11">Biosynthetic peptidoglycan transglycosylase</fullName>
        <ecNumber evidence="11">2.4.99.28</ecNumber>
    </recommendedName>
    <alternativeName>
        <fullName evidence="11">Glycan polymerase</fullName>
    </alternativeName>
    <alternativeName>
        <fullName evidence="11">Peptidoglycan glycosyltransferase MtgA</fullName>
        <shortName evidence="11">PGT</shortName>
    </alternativeName>
</protein>
<evidence type="ECO:0000259" key="12">
    <source>
        <dbReference type="Pfam" id="PF00912"/>
    </source>
</evidence>
<comment type="similarity">
    <text evidence="11">Belongs to the glycosyltransferase 51 family.</text>
</comment>
<keyword evidence="8 11" id="KW-1133">Transmembrane helix</keyword>
<keyword evidence="3 11" id="KW-0328">Glycosyltransferase</keyword>
<comment type="catalytic activity">
    <reaction evidence="11">
        <text>[GlcNAc-(1-&gt;4)-Mur2Ac(oyl-L-Ala-gamma-D-Glu-L-Lys-D-Ala-D-Ala)](n)-di-trans,octa-cis-undecaprenyl diphosphate + beta-D-GlcNAc-(1-&gt;4)-Mur2Ac(oyl-L-Ala-gamma-D-Glu-L-Lys-D-Ala-D-Ala)-di-trans,octa-cis-undecaprenyl diphosphate = [GlcNAc-(1-&gt;4)-Mur2Ac(oyl-L-Ala-gamma-D-Glu-L-Lys-D-Ala-D-Ala)](n+1)-di-trans,octa-cis-undecaprenyl diphosphate + di-trans,octa-cis-undecaprenyl diphosphate + H(+)</text>
        <dbReference type="Rhea" id="RHEA:23708"/>
        <dbReference type="Rhea" id="RHEA-COMP:9602"/>
        <dbReference type="Rhea" id="RHEA-COMP:9603"/>
        <dbReference type="ChEBI" id="CHEBI:15378"/>
        <dbReference type="ChEBI" id="CHEBI:58405"/>
        <dbReference type="ChEBI" id="CHEBI:60033"/>
        <dbReference type="ChEBI" id="CHEBI:78435"/>
        <dbReference type="EC" id="2.4.99.28"/>
    </reaction>
</comment>
<dbReference type="Proteomes" id="UP000078272">
    <property type="component" value="Unassembled WGS sequence"/>
</dbReference>
<sequence length="228" mass="24918">MIRRLVYAALFAVVGLAAIPAVLVPIYAIPAVHPVSTLMLAEHFSFQPYEREWTPIDQIAPVMIASVMMSEDGQYCFHGGVDWDALGTVVDQAVNEGEAGRGASTIPMQTAKNLFLWNGRSFLRKALELPLATYADFVWSKRRTMEIYLNIAEWGDGIYGIGAASRFYFNKPASQLTARQAALLAVALPSPLTRDPARPSAGLRRLASVVEARARASGDYTGCVLRGR</sequence>
<dbReference type="STRING" id="401562.NS365_03495"/>
<dbReference type="GO" id="GO:0071555">
    <property type="term" value="P:cell wall organization"/>
    <property type="evidence" value="ECO:0007669"/>
    <property type="project" value="UniProtKB-KW"/>
</dbReference>
<keyword evidence="10 11" id="KW-0961">Cell wall biogenesis/degradation</keyword>
<evidence type="ECO:0000256" key="1">
    <source>
        <dbReference type="ARBA" id="ARBA00022475"/>
    </source>
</evidence>
<dbReference type="NCBIfam" id="TIGR02070">
    <property type="entry name" value="mono_pep_trsgly"/>
    <property type="match status" value="1"/>
</dbReference>
<evidence type="ECO:0000256" key="5">
    <source>
        <dbReference type="ARBA" id="ARBA00022692"/>
    </source>
</evidence>
<keyword evidence="5 11" id="KW-0812">Transmembrane</keyword>
<keyword evidence="4 11" id="KW-0808">Transferase</keyword>
<dbReference type="GO" id="GO:0016763">
    <property type="term" value="F:pentosyltransferase activity"/>
    <property type="evidence" value="ECO:0007669"/>
    <property type="project" value="InterPro"/>
</dbReference>
<comment type="pathway">
    <text evidence="11">Cell wall biogenesis; peptidoglycan biosynthesis.</text>
</comment>
<evidence type="ECO:0000256" key="3">
    <source>
        <dbReference type="ARBA" id="ARBA00022676"/>
    </source>
</evidence>
<organism evidence="13 14">
    <name type="scientific">Aureimonas ureilytica</name>
    <dbReference type="NCBI Taxonomy" id="401562"/>
    <lineage>
        <taxon>Bacteria</taxon>
        <taxon>Pseudomonadati</taxon>
        <taxon>Pseudomonadota</taxon>
        <taxon>Alphaproteobacteria</taxon>
        <taxon>Hyphomicrobiales</taxon>
        <taxon>Aurantimonadaceae</taxon>
        <taxon>Aureimonas</taxon>
    </lineage>
</organism>
<dbReference type="GO" id="GO:0009252">
    <property type="term" value="P:peptidoglycan biosynthetic process"/>
    <property type="evidence" value="ECO:0007669"/>
    <property type="project" value="UniProtKB-UniRule"/>
</dbReference>
<dbReference type="EMBL" id="LDPZ01000158">
    <property type="protein sequence ID" value="KTQ74467.1"/>
    <property type="molecule type" value="Genomic_DNA"/>
</dbReference>
<comment type="subcellular location">
    <subcellularLocation>
        <location evidence="11">Cell inner membrane</location>
        <topology evidence="11">Single-pass membrane protein</topology>
    </subcellularLocation>
</comment>
<evidence type="ECO:0000256" key="9">
    <source>
        <dbReference type="ARBA" id="ARBA00023136"/>
    </source>
</evidence>
<dbReference type="GO" id="GO:0005886">
    <property type="term" value="C:plasma membrane"/>
    <property type="evidence" value="ECO:0007669"/>
    <property type="project" value="UniProtKB-SubCell"/>
</dbReference>
<dbReference type="Gene3D" id="1.10.3810.10">
    <property type="entry name" value="Biosynthetic peptidoglycan transglycosylase-like"/>
    <property type="match status" value="1"/>
</dbReference>
<dbReference type="GO" id="GO:0009274">
    <property type="term" value="C:peptidoglycan-based cell wall"/>
    <property type="evidence" value="ECO:0007669"/>
    <property type="project" value="InterPro"/>
</dbReference>
<evidence type="ECO:0000256" key="10">
    <source>
        <dbReference type="ARBA" id="ARBA00023316"/>
    </source>
</evidence>
<evidence type="ECO:0000256" key="4">
    <source>
        <dbReference type="ARBA" id="ARBA00022679"/>
    </source>
</evidence>
<evidence type="ECO:0000256" key="11">
    <source>
        <dbReference type="HAMAP-Rule" id="MF_00766"/>
    </source>
</evidence>